<dbReference type="PROSITE" id="PS50943">
    <property type="entry name" value="HTH_CROC1"/>
    <property type="match status" value="1"/>
</dbReference>
<dbReference type="CDD" id="cd00093">
    <property type="entry name" value="HTH_XRE"/>
    <property type="match status" value="1"/>
</dbReference>
<accession>A0A7W7T0Y5</accession>
<comment type="caution">
    <text evidence="2">The sequence shown here is derived from an EMBL/GenBank/DDBJ whole genome shotgun (WGS) entry which is preliminary data.</text>
</comment>
<reference evidence="2 3" key="1">
    <citation type="submission" date="2020-08" db="EMBL/GenBank/DDBJ databases">
        <title>Sequencing the genomes of 1000 actinobacteria strains.</title>
        <authorList>
            <person name="Klenk H.-P."/>
        </authorList>
    </citation>
    <scope>NUCLEOTIDE SEQUENCE [LARGE SCALE GENOMIC DNA]</scope>
    <source>
        <strain evidence="2 3">DSM 45084</strain>
    </source>
</reference>
<evidence type="ECO:0000313" key="2">
    <source>
        <dbReference type="EMBL" id="MBB4963255.1"/>
    </source>
</evidence>
<keyword evidence="3" id="KW-1185">Reference proteome</keyword>
<evidence type="ECO:0000313" key="3">
    <source>
        <dbReference type="Proteomes" id="UP000542674"/>
    </source>
</evidence>
<dbReference type="Pfam" id="PF13560">
    <property type="entry name" value="HTH_31"/>
    <property type="match status" value="1"/>
</dbReference>
<dbReference type="Proteomes" id="UP000542674">
    <property type="component" value="Unassembled WGS sequence"/>
</dbReference>
<evidence type="ECO:0000259" key="1">
    <source>
        <dbReference type="PROSITE" id="PS50943"/>
    </source>
</evidence>
<proteinExistence type="predicted"/>
<dbReference type="RefSeq" id="WP_184666055.1">
    <property type="nucleotide sequence ID" value="NZ_BAABAI010000004.1"/>
</dbReference>
<dbReference type="InterPro" id="IPR001387">
    <property type="entry name" value="Cro/C1-type_HTH"/>
</dbReference>
<dbReference type="SMART" id="SM00530">
    <property type="entry name" value="HTH_XRE"/>
    <property type="match status" value="1"/>
</dbReference>
<dbReference type="SUPFAM" id="SSF47413">
    <property type="entry name" value="lambda repressor-like DNA-binding domains"/>
    <property type="match status" value="1"/>
</dbReference>
<organism evidence="2 3">
    <name type="scientific">Saccharothrix violaceirubra</name>
    <dbReference type="NCBI Taxonomy" id="413306"/>
    <lineage>
        <taxon>Bacteria</taxon>
        <taxon>Bacillati</taxon>
        <taxon>Actinomycetota</taxon>
        <taxon>Actinomycetes</taxon>
        <taxon>Pseudonocardiales</taxon>
        <taxon>Pseudonocardiaceae</taxon>
        <taxon>Saccharothrix</taxon>
    </lineage>
</organism>
<dbReference type="AlphaFoldDB" id="A0A7W7T0Y5"/>
<dbReference type="InterPro" id="IPR052345">
    <property type="entry name" value="Rad_response_metalloprotease"/>
</dbReference>
<gene>
    <name evidence="2" type="ORF">F4559_000614</name>
</gene>
<dbReference type="Gene3D" id="1.10.260.40">
    <property type="entry name" value="lambda repressor-like DNA-binding domains"/>
    <property type="match status" value="1"/>
</dbReference>
<dbReference type="PANTHER" id="PTHR43236">
    <property type="entry name" value="ANTITOXIN HIGA1"/>
    <property type="match status" value="1"/>
</dbReference>
<name>A0A7W7T0Y5_9PSEU</name>
<dbReference type="EMBL" id="JACHJS010000001">
    <property type="protein sequence ID" value="MBB4963255.1"/>
    <property type="molecule type" value="Genomic_DNA"/>
</dbReference>
<dbReference type="InterPro" id="IPR010982">
    <property type="entry name" value="Lambda_DNA-bd_dom_sf"/>
</dbReference>
<sequence length="316" mass="34273">MPDLDPARLVQARELAGLSRRGLAELVGVSATQLCRYEAGASHPSPDVVRGLARTLDVPAAFFRPGRPHVRLPVSRRPAAAAFAEQAWELAHALEGHVRLPKVRLPRPAVDTVVAARAVRSLWGLLPGPVAHLVRRLESNGVVVLFGAEPFATAVPDRPVVVVPRDPDVYGHRFTVARELGRLLHPDPTEHDLDVFAAEFLTPRAAITPELPDRVDLDRLGELRAVWGVPVLALVRRARELGVLSDAAGTRGLRRLKITELSPEPVTGYPGERPALLGRAFGMSGLTAQALAAELGWRVSHVRSMLGIERPLLKLV</sequence>
<feature type="domain" description="HTH cro/C1-type" evidence="1">
    <location>
        <begin position="9"/>
        <end position="63"/>
    </location>
</feature>
<protein>
    <submittedName>
        <fullName evidence="2">Transcriptional regulator with XRE-family HTH domain</fullName>
    </submittedName>
</protein>
<dbReference type="PANTHER" id="PTHR43236:SF1">
    <property type="entry name" value="BLL7220 PROTEIN"/>
    <property type="match status" value="1"/>
</dbReference>
<dbReference type="GO" id="GO:0003677">
    <property type="term" value="F:DNA binding"/>
    <property type="evidence" value="ECO:0007669"/>
    <property type="project" value="InterPro"/>
</dbReference>